<name>E6QLI0_9ZZZZ</name>
<protein>
    <submittedName>
        <fullName evidence="1">Uncharacterized protein</fullName>
    </submittedName>
</protein>
<accession>E6QLI0</accession>
<dbReference type="EMBL" id="CABQ01000183">
    <property type="protein sequence ID" value="CBI08100.1"/>
    <property type="molecule type" value="Genomic_DNA"/>
</dbReference>
<gene>
    <name evidence="1" type="ORF">CARN6_1531</name>
</gene>
<evidence type="ECO:0000313" key="1">
    <source>
        <dbReference type="EMBL" id="CBI08100.1"/>
    </source>
</evidence>
<proteinExistence type="predicted"/>
<organism evidence="1">
    <name type="scientific">mine drainage metagenome</name>
    <dbReference type="NCBI Taxonomy" id="410659"/>
    <lineage>
        <taxon>unclassified sequences</taxon>
        <taxon>metagenomes</taxon>
        <taxon>ecological metagenomes</taxon>
    </lineage>
</organism>
<reference evidence="1" key="1">
    <citation type="submission" date="2009-10" db="EMBL/GenBank/DDBJ databases">
        <title>Diversity of trophic interactions inside an arsenic-rich microbial ecosystem.</title>
        <authorList>
            <person name="Bertin P.N."/>
            <person name="Heinrich-Salmeron A."/>
            <person name="Pelletier E."/>
            <person name="Goulhen-Chollet F."/>
            <person name="Arsene-Ploetze F."/>
            <person name="Gallien S."/>
            <person name="Calteau A."/>
            <person name="Vallenet D."/>
            <person name="Casiot C."/>
            <person name="Chane-Woon-Ming B."/>
            <person name="Giloteaux L."/>
            <person name="Barakat M."/>
            <person name="Bonnefoy V."/>
            <person name="Bruneel O."/>
            <person name="Chandler M."/>
            <person name="Cleiss J."/>
            <person name="Duran R."/>
            <person name="Elbaz-Poulichet F."/>
            <person name="Fonknechten N."/>
            <person name="Lauga B."/>
            <person name="Mornico D."/>
            <person name="Ortet P."/>
            <person name="Schaeffer C."/>
            <person name="Siguier P."/>
            <person name="Alexander Thil Smith A."/>
            <person name="Van Dorsselaer A."/>
            <person name="Weissenbach J."/>
            <person name="Medigue C."/>
            <person name="Le Paslier D."/>
        </authorList>
    </citation>
    <scope>NUCLEOTIDE SEQUENCE</scope>
</reference>
<dbReference type="AlphaFoldDB" id="E6QLI0"/>
<sequence>MPARNESVVEAPSAVSRAEETLDRLAEQYRLNCHSLFTAALRLPVIEKQFSTAWPASVRSILPSTWPGTDAQSTWAPVLGWILLESVPVSALHPWLFDHLYLRPALAEIFSSLGIESGQTWRLAAQVRVLLRWRGLSALATPEFWQDADVRWLGGVNHAEGVDYIRKEGLEELACWLALPALVDLAAGQKSGQESDLKVIEAQLTHLCSTAKAAGYRLEVFLAHPE</sequence>
<comment type="caution">
    <text evidence="1">The sequence shown here is derived from an EMBL/GenBank/DDBJ whole genome shotgun (WGS) entry which is preliminary data.</text>
</comment>